<dbReference type="EMBL" id="JAULSV010000003">
    <property type="protein sequence ID" value="KAK0650049.1"/>
    <property type="molecule type" value="Genomic_DNA"/>
</dbReference>
<proteinExistence type="predicted"/>
<organism evidence="1 2">
    <name type="scientific">Cercophora newfieldiana</name>
    <dbReference type="NCBI Taxonomy" id="92897"/>
    <lineage>
        <taxon>Eukaryota</taxon>
        <taxon>Fungi</taxon>
        <taxon>Dikarya</taxon>
        <taxon>Ascomycota</taxon>
        <taxon>Pezizomycotina</taxon>
        <taxon>Sordariomycetes</taxon>
        <taxon>Sordariomycetidae</taxon>
        <taxon>Sordariales</taxon>
        <taxon>Lasiosphaeriaceae</taxon>
        <taxon>Cercophora</taxon>
    </lineage>
</organism>
<reference evidence="1" key="1">
    <citation type="submission" date="2023-06" db="EMBL/GenBank/DDBJ databases">
        <title>Genome-scale phylogeny and comparative genomics of the fungal order Sordariales.</title>
        <authorList>
            <consortium name="Lawrence Berkeley National Laboratory"/>
            <person name="Hensen N."/>
            <person name="Bonometti L."/>
            <person name="Westerberg I."/>
            <person name="Brannstrom I.O."/>
            <person name="Guillou S."/>
            <person name="Cros-Aarteil S."/>
            <person name="Calhoun S."/>
            <person name="Haridas S."/>
            <person name="Kuo A."/>
            <person name="Mondo S."/>
            <person name="Pangilinan J."/>
            <person name="Riley R."/>
            <person name="Labutti K."/>
            <person name="Andreopoulos B."/>
            <person name="Lipzen A."/>
            <person name="Chen C."/>
            <person name="Yanf M."/>
            <person name="Daum C."/>
            <person name="Ng V."/>
            <person name="Clum A."/>
            <person name="Steindorff A."/>
            <person name="Ohm R."/>
            <person name="Martin F."/>
            <person name="Silar P."/>
            <person name="Natvig D."/>
            <person name="Lalanne C."/>
            <person name="Gautier V."/>
            <person name="Ament-Velasquez S.L."/>
            <person name="Kruys A."/>
            <person name="Hutchinson M.I."/>
            <person name="Powell A.J."/>
            <person name="Barry K."/>
            <person name="Miller A.N."/>
            <person name="Grigoriev I.V."/>
            <person name="Debuchy R."/>
            <person name="Gladieux P."/>
            <person name="Thoren M.H."/>
            <person name="Johannesson H."/>
        </authorList>
    </citation>
    <scope>NUCLEOTIDE SEQUENCE</scope>
    <source>
        <strain evidence="1">SMH2532-1</strain>
    </source>
</reference>
<dbReference type="SUPFAM" id="SSF144232">
    <property type="entry name" value="HIT/MYND zinc finger-like"/>
    <property type="match status" value="1"/>
</dbReference>
<evidence type="ECO:0000313" key="1">
    <source>
        <dbReference type="EMBL" id="KAK0650049.1"/>
    </source>
</evidence>
<name>A0AA39YCY7_9PEZI</name>
<keyword evidence="2" id="KW-1185">Reference proteome</keyword>
<evidence type="ECO:0000313" key="2">
    <source>
        <dbReference type="Proteomes" id="UP001174936"/>
    </source>
</evidence>
<comment type="caution">
    <text evidence="1">The sequence shown here is derived from an EMBL/GenBank/DDBJ whole genome shotgun (WGS) entry which is preliminary data.</text>
</comment>
<gene>
    <name evidence="1" type="ORF">B0T16DRAFT_139430</name>
</gene>
<protein>
    <recommendedName>
        <fullName evidence="3">MYND-type zinc finger protein samB</fullName>
    </recommendedName>
</protein>
<dbReference type="AlphaFoldDB" id="A0AA39YCY7"/>
<sequence length="240" mass="25805">MTELCVMCDKLASTKCTRCDATLYSSDACLRSDVENHDLVCTSFGFLPPLPAMDGKCVLGILFPGNDTRPELVWVPISGFADGDTGISFEEAEIGSYFDPTAVPERLYSERNRVRNRDTRSMLEAWHATSGTANKCIKAMGGNGDGPFYDWRGSVLVLAMTRPTGFMVDPGAYKNAEPADFRDAADFLLDHGNDLHGNLLRQTLGTLGGRPAELGASLGSKAVQPANENGGGNTIVAEME</sequence>
<dbReference type="Proteomes" id="UP001174936">
    <property type="component" value="Unassembled WGS sequence"/>
</dbReference>
<evidence type="ECO:0008006" key="3">
    <source>
        <dbReference type="Google" id="ProtNLM"/>
    </source>
</evidence>
<accession>A0AA39YCY7</accession>
<dbReference type="Gene3D" id="6.10.140.2220">
    <property type="match status" value="1"/>
</dbReference>